<dbReference type="NCBIfam" id="NF046112">
    <property type="entry name" value="MSMEG_6209_Nter"/>
    <property type="match status" value="1"/>
</dbReference>
<dbReference type="EMBL" id="BANX01000017">
    <property type="protein sequence ID" value="GAC68680.1"/>
    <property type="molecule type" value="Genomic_DNA"/>
</dbReference>
<protein>
    <submittedName>
        <fullName evidence="1">Uncharacterized protein</fullName>
    </submittedName>
</protein>
<evidence type="ECO:0000313" key="1">
    <source>
        <dbReference type="EMBL" id="GAC68680.1"/>
    </source>
</evidence>
<dbReference type="AlphaFoldDB" id="M0QJ75"/>
<gene>
    <name evidence="1" type="ORF">GS4_17_00660</name>
</gene>
<dbReference type="STRING" id="1223545.GS4_17_00660"/>
<organism evidence="1 2">
    <name type="scientific">Gordonia soli NBRC 108243</name>
    <dbReference type="NCBI Taxonomy" id="1223545"/>
    <lineage>
        <taxon>Bacteria</taxon>
        <taxon>Bacillati</taxon>
        <taxon>Actinomycetota</taxon>
        <taxon>Actinomycetes</taxon>
        <taxon>Mycobacteriales</taxon>
        <taxon>Gordoniaceae</taxon>
        <taxon>Gordonia</taxon>
    </lineage>
</organism>
<accession>M0QJ75</accession>
<dbReference type="eggNOG" id="ENOG5031W05">
    <property type="taxonomic scope" value="Bacteria"/>
</dbReference>
<proteinExistence type="predicted"/>
<reference evidence="1 2" key="1">
    <citation type="submission" date="2013-01" db="EMBL/GenBank/DDBJ databases">
        <title>Whole genome shotgun sequence of Gordonia soli NBRC 108243.</title>
        <authorList>
            <person name="Isaki-Nakamura S."/>
            <person name="Hosoyama A."/>
            <person name="Tsuchikane K."/>
            <person name="Ando Y."/>
            <person name="Baba S."/>
            <person name="Ohji S."/>
            <person name="Hamada M."/>
            <person name="Tamura T."/>
            <person name="Yamazoe A."/>
            <person name="Yamazaki S."/>
            <person name="Fujita N."/>
        </authorList>
    </citation>
    <scope>NUCLEOTIDE SEQUENCE [LARGE SCALE GENOMIC DNA]</scope>
    <source>
        <strain evidence="1 2">NBRC 108243</strain>
    </source>
</reference>
<dbReference type="RefSeq" id="WP_007621022.1">
    <property type="nucleotide sequence ID" value="NZ_BANX01000017.1"/>
</dbReference>
<name>M0QJ75_9ACTN</name>
<evidence type="ECO:0000313" key="2">
    <source>
        <dbReference type="Proteomes" id="UP000011666"/>
    </source>
</evidence>
<dbReference type="OrthoDB" id="4277148at2"/>
<keyword evidence="2" id="KW-1185">Reference proteome</keyword>
<comment type="caution">
    <text evidence="1">The sequence shown here is derived from an EMBL/GenBank/DDBJ whole genome shotgun (WGS) entry which is preliminary data.</text>
</comment>
<sequence length="79" mass="8844">MDADDEARQIDEVTERLTTQYANRPADEVKSTVDDAYRHFDGTAVRDFVPLLVERRANLHLGGSSTMVDSEQVPPHTEG</sequence>
<dbReference type="Gene3D" id="1.10.8.1060">
    <property type="entry name" value="Corynebacterium glutamicum thioredoxin-dependent arsenate reductase, N-terminal domain"/>
    <property type="match status" value="1"/>
</dbReference>
<dbReference type="Proteomes" id="UP000011666">
    <property type="component" value="Unassembled WGS sequence"/>
</dbReference>